<dbReference type="Pfam" id="PF07715">
    <property type="entry name" value="Plug"/>
    <property type="match status" value="1"/>
</dbReference>
<feature type="domain" description="TonB-dependent receptor plug" evidence="9">
    <location>
        <begin position="133"/>
        <end position="228"/>
    </location>
</feature>
<comment type="similarity">
    <text evidence="2">Belongs to the TonB-dependent receptor family.</text>
</comment>
<evidence type="ECO:0000256" key="7">
    <source>
        <dbReference type="ARBA" id="ARBA00023170"/>
    </source>
</evidence>
<evidence type="ECO:0000256" key="8">
    <source>
        <dbReference type="ARBA" id="ARBA00023237"/>
    </source>
</evidence>
<dbReference type="EMBL" id="JANUGW010000007">
    <property type="protein sequence ID" value="MCS0582340.1"/>
    <property type="molecule type" value="Genomic_DNA"/>
</dbReference>
<accession>A0ABT1ZQZ4</accession>
<dbReference type="InterPro" id="IPR012910">
    <property type="entry name" value="Plug_dom"/>
</dbReference>
<evidence type="ECO:0000256" key="5">
    <source>
        <dbReference type="ARBA" id="ARBA00022692"/>
    </source>
</evidence>
<dbReference type="Gene3D" id="2.170.130.10">
    <property type="entry name" value="TonB-dependent receptor, plug domain"/>
    <property type="match status" value="1"/>
</dbReference>
<evidence type="ECO:0000256" key="6">
    <source>
        <dbReference type="ARBA" id="ARBA00023136"/>
    </source>
</evidence>
<comment type="caution">
    <text evidence="11">The sequence shown here is derived from an EMBL/GenBank/DDBJ whole genome shotgun (WGS) entry which is preliminary data.</text>
</comment>
<name>A0ABT1ZQZ4_9BURK</name>
<dbReference type="InterPro" id="IPR037066">
    <property type="entry name" value="Plug_dom_sf"/>
</dbReference>
<dbReference type="PANTHER" id="PTHR30069">
    <property type="entry name" value="TONB-DEPENDENT OUTER MEMBRANE RECEPTOR"/>
    <property type="match status" value="1"/>
</dbReference>
<dbReference type="Proteomes" id="UP001204151">
    <property type="component" value="Unassembled WGS sequence"/>
</dbReference>
<dbReference type="PANTHER" id="PTHR30069:SF46">
    <property type="entry name" value="OAR PROTEIN"/>
    <property type="match status" value="1"/>
</dbReference>
<gene>
    <name evidence="11" type="ORF">NX784_12130</name>
</gene>
<evidence type="ECO:0000259" key="10">
    <source>
        <dbReference type="Pfam" id="PF25183"/>
    </source>
</evidence>
<keyword evidence="5" id="KW-0812">Transmembrane</keyword>
<evidence type="ECO:0000313" key="12">
    <source>
        <dbReference type="Proteomes" id="UP001204151"/>
    </source>
</evidence>
<evidence type="ECO:0000259" key="9">
    <source>
        <dbReference type="Pfam" id="PF07715"/>
    </source>
</evidence>
<evidence type="ECO:0000256" key="2">
    <source>
        <dbReference type="ARBA" id="ARBA00009810"/>
    </source>
</evidence>
<protein>
    <submittedName>
        <fullName evidence="11">TonB-dependent receptor</fullName>
    </submittedName>
</protein>
<evidence type="ECO:0000313" key="11">
    <source>
        <dbReference type="EMBL" id="MCS0582340.1"/>
    </source>
</evidence>
<dbReference type="Pfam" id="PF13620">
    <property type="entry name" value="CarboxypepD_reg"/>
    <property type="match status" value="1"/>
</dbReference>
<keyword evidence="12" id="KW-1185">Reference proteome</keyword>
<dbReference type="InterPro" id="IPR057601">
    <property type="entry name" value="Oar-like_b-barrel"/>
</dbReference>
<evidence type="ECO:0000256" key="1">
    <source>
        <dbReference type="ARBA" id="ARBA00004571"/>
    </source>
</evidence>
<organism evidence="11 12">
    <name type="scientific">Massilia pinisoli</name>
    <dbReference type="NCBI Taxonomy" id="1772194"/>
    <lineage>
        <taxon>Bacteria</taxon>
        <taxon>Pseudomonadati</taxon>
        <taxon>Pseudomonadota</taxon>
        <taxon>Betaproteobacteria</taxon>
        <taxon>Burkholderiales</taxon>
        <taxon>Oxalobacteraceae</taxon>
        <taxon>Telluria group</taxon>
        <taxon>Massilia</taxon>
    </lineage>
</organism>
<comment type="subcellular location">
    <subcellularLocation>
        <location evidence="1">Cell outer membrane</location>
        <topology evidence="1">Multi-pass membrane protein</topology>
    </subcellularLocation>
</comment>
<keyword evidence="6" id="KW-0472">Membrane</keyword>
<keyword evidence="3" id="KW-0813">Transport</keyword>
<keyword evidence="4" id="KW-1134">Transmembrane beta strand</keyword>
<dbReference type="RefSeq" id="WP_258816916.1">
    <property type="nucleotide sequence ID" value="NZ_JANUGW010000007.1"/>
</dbReference>
<dbReference type="Gene3D" id="2.40.170.20">
    <property type="entry name" value="TonB-dependent receptor, beta-barrel domain"/>
    <property type="match status" value="1"/>
</dbReference>
<keyword evidence="7 11" id="KW-0675">Receptor</keyword>
<proteinExistence type="inferred from homology"/>
<reference evidence="11 12" key="1">
    <citation type="submission" date="2022-08" db="EMBL/GenBank/DDBJ databases">
        <title>Reclassification of Massilia species as members of the genera Telluria, Duganella, Pseudoduganella, Mokoshia gen. nov. and Zemynaea gen. nov. using orthogonal and non-orthogonal genome-based approaches.</title>
        <authorList>
            <person name="Bowman J.P."/>
        </authorList>
    </citation>
    <scope>NUCLEOTIDE SEQUENCE [LARGE SCALE GENOMIC DNA]</scope>
    <source>
        <strain evidence="11 12">JCM 31316</strain>
    </source>
</reference>
<dbReference type="InterPro" id="IPR036942">
    <property type="entry name" value="Beta-barrel_TonB_sf"/>
</dbReference>
<sequence>MLKKTVLVHALALAFGGAALTIGLIEPAMAQSNASAVIYGSVGNPAGATVSLTNTDTGLKRTVNVDPTGNYRAAALPAGHYRVDLMRNGAAAGTTEVDAIIGQGVDASFAAAANRVEVTGRRVRIDVSSASNGAVFTAKELAALPIEQSVASIIQLAPNTTRADPRYAAGASMGGGGASENAFYINGFPVTNPLTQLGASELPFGAIAQAQVLTGGFGAEFGRSIGGVMNITTKSGTNRWEAGATASIEPNSLRSKARNVYFTGNGVIDDATGKPYNGALYAKNDLSGDTTRRYGAYVGGPLIEDKLFMFVAAERIGETKSGVNGTYMDESSGSNVDTGWLDQKNTTTRYLGKFDWNITDNHRLEWTTIGDKPTADLRYSGFSYADFSRNNVVSSGGHYESVANVTPTIGAKTNILKYTGNLTDDLTVSALFGKNKTNHVSALMGYDPNVPGVVIASNGNPPGITINNPQPFAGKNIESPYSYDTVTSKRLDIEWKLGSHTLRAGLDDNKMSSYGAGDMTAGGSTWTYYHTSTPNDPIQMTGYPGTVNNGSGPLAAAGYYVRKNTFTDVTAVFSNQSAQYIEDRWQVTKDLLVTPGLRVEQYKNLNGDGAEFLKMNNQLNPRLSAVWDANGDASLKVFGSLGRYSIQIPTHVGIRGASRSTYVRSYYTYTGVGADGQPTGLTAITPQPVSPDGEFGQAKLPQTVAAQNLKPSYQDEFTVGFERAYSPSLNFGGKFTFRTLRQTIDDWCDERPFDDYATAHNIDTSNWSGFSCASINPGRTNDFLVDYSGTGKNLTPVSITAAQMGFEKATRKYTALDLFLEHPMRDGWYGRVNYTWSRSKGNTEGQTLSAVAQTDVAATQTWDMREIMEHANGVLPNDRTHQIKAFGYWQVLPEWIVGGNFLAASGMPVTCLGDYPDVNNAMAGQYGSAFHYCYGKTAAENVPAPQGTGPHLPWDIRLDASLAYNPAMVKGLSLKVDVFNVFNKQTVQQVDQQYNSGNDVSPTYFTPGALVGYTAPRSVKFSVEYNHHF</sequence>
<dbReference type="SUPFAM" id="SSF56935">
    <property type="entry name" value="Porins"/>
    <property type="match status" value="1"/>
</dbReference>
<dbReference type="Pfam" id="PF25183">
    <property type="entry name" value="OMP_b-brl_4"/>
    <property type="match status" value="1"/>
</dbReference>
<evidence type="ECO:0000256" key="3">
    <source>
        <dbReference type="ARBA" id="ARBA00022448"/>
    </source>
</evidence>
<feature type="domain" description="TonB-dependent transporter Oar-like beta-barrel" evidence="10">
    <location>
        <begin position="343"/>
        <end position="604"/>
    </location>
</feature>
<evidence type="ECO:0000256" key="4">
    <source>
        <dbReference type="ARBA" id="ARBA00022452"/>
    </source>
</evidence>
<keyword evidence="8" id="KW-0998">Cell outer membrane</keyword>
<dbReference type="InterPro" id="IPR039426">
    <property type="entry name" value="TonB-dep_rcpt-like"/>
</dbReference>
<dbReference type="SUPFAM" id="SSF49478">
    <property type="entry name" value="Cna protein B-type domain"/>
    <property type="match status" value="1"/>
</dbReference>